<evidence type="ECO:0000313" key="1">
    <source>
        <dbReference type="EMBL" id="MBE0347944.1"/>
    </source>
</evidence>
<organism evidence="1 2">
    <name type="scientific">Pseudoalteromonas peptidolytica F12-50-A1</name>
    <dbReference type="NCBI Taxonomy" id="1315280"/>
    <lineage>
        <taxon>Bacteria</taxon>
        <taxon>Pseudomonadati</taxon>
        <taxon>Pseudomonadota</taxon>
        <taxon>Gammaproteobacteria</taxon>
        <taxon>Alteromonadales</taxon>
        <taxon>Pseudoalteromonadaceae</taxon>
        <taxon>Pseudoalteromonas</taxon>
    </lineage>
</organism>
<dbReference type="Proteomes" id="UP000660708">
    <property type="component" value="Unassembled WGS sequence"/>
</dbReference>
<dbReference type="CDD" id="cd02440">
    <property type="entry name" value="AdoMet_MTases"/>
    <property type="match status" value="1"/>
</dbReference>
<accession>A0A8I0T779</accession>
<dbReference type="InterPro" id="IPR029063">
    <property type="entry name" value="SAM-dependent_MTases_sf"/>
</dbReference>
<keyword evidence="2" id="KW-1185">Reference proteome</keyword>
<proteinExistence type="predicted"/>
<comment type="caution">
    <text evidence="1">The sequence shown here is derived from an EMBL/GenBank/DDBJ whole genome shotgun (WGS) entry which is preliminary data.</text>
</comment>
<dbReference type="SUPFAM" id="SSF53335">
    <property type="entry name" value="S-adenosyl-L-methionine-dependent methyltransferases"/>
    <property type="match status" value="1"/>
</dbReference>
<name>A0A8I0T779_9GAMM</name>
<dbReference type="InterPro" id="IPR010342">
    <property type="entry name" value="DUF938"/>
</dbReference>
<dbReference type="RefSeq" id="WP_147391137.1">
    <property type="nucleotide sequence ID" value="NZ_AQHF01000029.1"/>
</dbReference>
<evidence type="ECO:0000313" key="2">
    <source>
        <dbReference type="Proteomes" id="UP000660708"/>
    </source>
</evidence>
<reference evidence="1 2" key="1">
    <citation type="submission" date="2015-06" db="EMBL/GenBank/DDBJ databases">
        <title>Genome sequence of Pseudoalteromonas peptidolytica.</title>
        <authorList>
            <person name="Xie B.-B."/>
            <person name="Rong J.-C."/>
            <person name="Qin Q.-L."/>
            <person name="Zhang Y.-Z."/>
        </authorList>
    </citation>
    <scope>NUCLEOTIDE SEQUENCE [LARGE SCALE GENOMIC DNA]</scope>
    <source>
        <strain evidence="1 2">F12-50-A1</strain>
    </source>
</reference>
<dbReference type="PANTHER" id="PTHR20974">
    <property type="entry name" value="UPF0585 PROTEIN CG18661"/>
    <property type="match status" value="1"/>
</dbReference>
<dbReference type="Pfam" id="PF06080">
    <property type="entry name" value="DUF938"/>
    <property type="match status" value="1"/>
</dbReference>
<dbReference type="EMBL" id="AQHF01000029">
    <property type="protein sequence ID" value="MBE0347944.1"/>
    <property type="molecule type" value="Genomic_DNA"/>
</dbReference>
<evidence type="ECO:0008006" key="3">
    <source>
        <dbReference type="Google" id="ProtNLM"/>
    </source>
</evidence>
<dbReference type="AlphaFoldDB" id="A0A8I0T779"/>
<dbReference type="PANTHER" id="PTHR20974:SF0">
    <property type="entry name" value="UPF0585 PROTEIN CG18661"/>
    <property type="match status" value="1"/>
</dbReference>
<dbReference type="Gene3D" id="3.40.50.150">
    <property type="entry name" value="Vaccinia Virus protein VP39"/>
    <property type="match status" value="1"/>
</dbReference>
<sequence length="196" mass="22211">MTKPYSQACENNKHPILEKLTPYLSKPLEVLEIGSGTGQHAVHFAAALPHLIWQTADREVNHAGIYAWLDDAELENVLPPLALDLHHGWPINQRYDVIYTANTLHIVSSTLVERLITGVGQHLKESGYLIVYGPFNYQGEFTSESNREFDAYLKSQDQNSGIRDQEWVLALAKEQGLTLQQDYAMPANNRLLVFKR</sequence>
<gene>
    <name evidence="1" type="ORF">PPEP_a4330</name>
</gene>
<protein>
    <recommendedName>
        <fullName evidence="3">Methylase</fullName>
    </recommendedName>
</protein>